<dbReference type="PROSITE" id="PS51819">
    <property type="entry name" value="VOC"/>
    <property type="match status" value="1"/>
</dbReference>
<dbReference type="Proteomes" id="UP001158067">
    <property type="component" value="Unassembled WGS sequence"/>
</dbReference>
<organism evidence="2 3">
    <name type="scientific">Neorhodopirellula lusitana</name>
    <dbReference type="NCBI Taxonomy" id="445327"/>
    <lineage>
        <taxon>Bacteria</taxon>
        <taxon>Pseudomonadati</taxon>
        <taxon>Planctomycetota</taxon>
        <taxon>Planctomycetia</taxon>
        <taxon>Pirellulales</taxon>
        <taxon>Pirellulaceae</taxon>
        <taxon>Neorhodopirellula</taxon>
    </lineage>
</organism>
<dbReference type="PANTHER" id="PTHR34109">
    <property type="entry name" value="BNAUNNG04460D PROTEIN-RELATED"/>
    <property type="match status" value="1"/>
</dbReference>
<proteinExistence type="predicted"/>
<feature type="domain" description="VOC" evidence="1">
    <location>
        <begin position="2"/>
        <end position="128"/>
    </location>
</feature>
<evidence type="ECO:0000313" key="2">
    <source>
        <dbReference type="EMBL" id="SMP48210.1"/>
    </source>
</evidence>
<dbReference type="Gene3D" id="3.10.180.10">
    <property type="entry name" value="2,3-Dihydroxybiphenyl 1,2-Dioxygenase, domain 1"/>
    <property type="match status" value="1"/>
</dbReference>
<comment type="caution">
    <text evidence="2">The sequence shown here is derived from an EMBL/GenBank/DDBJ whole genome shotgun (WGS) entry which is preliminary data.</text>
</comment>
<dbReference type="InterPro" id="IPR037523">
    <property type="entry name" value="VOC_core"/>
</dbReference>
<dbReference type="InterPro" id="IPR004360">
    <property type="entry name" value="Glyas_Fos-R_dOase_dom"/>
</dbReference>
<accession>A0ABY1PUF2</accession>
<sequence>MKLGYIILYVPKVADAVAFYEKAFGMTCRFRHGGEEGDYAEMQTGETVLAFASETLADSHGFAYRKTSVSGDAPSIEIALVSEDVAGAFDTAITAGAIAVSQPAGKPWGQTVSYVRDNNGYLVEICSPVGAAD</sequence>
<reference evidence="2 3" key="1">
    <citation type="submission" date="2017-05" db="EMBL/GenBank/DDBJ databases">
        <authorList>
            <person name="Varghese N."/>
            <person name="Submissions S."/>
        </authorList>
    </citation>
    <scope>NUCLEOTIDE SEQUENCE [LARGE SCALE GENOMIC DNA]</scope>
    <source>
        <strain evidence="2 3">DSM 25457</strain>
    </source>
</reference>
<dbReference type="SUPFAM" id="SSF54593">
    <property type="entry name" value="Glyoxalase/Bleomycin resistance protein/Dihydroxybiphenyl dioxygenase"/>
    <property type="match status" value="1"/>
</dbReference>
<gene>
    <name evidence="2" type="ORF">SAMN06265222_102392</name>
</gene>
<name>A0ABY1PUF2_9BACT</name>
<evidence type="ECO:0000259" key="1">
    <source>
        <dbReference type="PROSITE" id="PS51819"/>
    </source>
</evidence>
<protein>
    <submittedName>
        <fullName evidence="2">Uncharacterized conserved protein PhnB, glyoxalase superfamily</fullName>
    </submittedName>
</protein>
<dbReference type="EMBL" id="FXUG01000002">
    <property type="protein sequence ID" value="SMP48210.1"/>
    <property type="molecule type" value="Genomic_DNA"/>
</dbReference>
<keyword evidence="3" id="KW-1185">Reference proteome</keyword>
<dbReference type="CDD" id="cd07264">
    <property type="entry name" value="VOC_like"/>
    <property type="match status" value="1"/>
</dbReference>
<dbReference type="Pfam" id="PF00903">
    <property type="entry name" value="Glyoxalase"/>
    <property type="match status" value="1"/>
</dbReference>
<dbReference type="InterPro" id="IPR029068">
    <property type="entry name" value="Glyas_Bleomycin-R_OHBP_Dase"/>
</dbReference>
<evidence type="ECO:0000313" key="3">
    <source>
        <dbReference type="Proteomes" id="UP001158067"/>
    </source>
</evidence>